<dbReference type="EMBL" id="CP023324">
    <property type="protein sequence ID" value="ATY63727.1"/>
    <property type="molecule type" value="Genomic_DNA"/>
</dbReference>
<evidence type="ECO:0000256" key="2">
    <source>
        <dbReference type="ARBA" id="ARBA00023306"/>
    </source>
</evidence>
<reference evidence="5 6" key="1">
    <citation type="journal article" date="2017" name="BMC Genomics">
        <title>Chromosome level assembly and secondary metabolite potential of the parasitic fungus Cordyceps militaris.</title>
        <authorList>
            <person name="Kramer G.J."/>
            <person name="Nodwell J.R."/>
        </authorList>
    </citation>
    <scope>NUCLEOTIDE SEQUENCE [LARGE SCALE GENOMIC DNA]</scope>
    <source>
        <strain evidence="5 6">ATCC 34164</strain>
    </source>
</reference>
<dbReference type="VEuPathDB" id="FungiDB:A9K55_008308"/>
<feature type="region of interest" description="Disordered" evidence="3">
    <location>
        <begin position="48"/>
        <end position="71"/>
    </location>
</feature>
<evidence type="ECO:0000313" key="6">
    <source>
        <dbReference type="Proteomes" id="UP000323067"/>
    </source>
</evidence>
<accession>A0A2H4SKU2</accession>
<proteinExistence type="inferred from homology"/>
<protein>
    <recommendedName>
        <fullName evidence="4">DNA replication factor Cdt1 C-terminal domain-containing protein</fullName>
    </recommendedName>
</protein>
<organism evidence="5 6">
    <name type="scientific">Cordyceps militaris</name>
    <name type="common">Caterpillar fungus</name>
    <name type="synonym">Clavaria militaris</name>
    <dbReference type="NCBI Taxonomy" id="73501"/>
    <lineage>
        <taxon>Eukaryota</taxon>
        <taxon>Fungi</taxon>
        <taxon>Dikarya</taxon>
        <taxon>Ascomycota</taxon>
        <taxon>Pezizomycotina</taxon>
        <taxon>Sordariomycetes</taxon>
        <taxon>Hypocreomycetidae</taxon>
        <taxon>Hypocreales</taxon>
        <taxon>Cordycipitaceae</taxon>
        <taxon>Cordyceps</taxon>
    </lineage>
</organism>
<dbReference type="Pfam" id="PF26121">
    <property type="entry name" value="HTH_CDT1"/>
    <property type="match status" value="1"/>
</dbReference>
<evidence type="ECO:0000259" key="4">
    <source>
        <dbReference type="Pfam" id="PF16679"/>
    </source>
</evidence>
<dbReference type="Proteomes" id="UP000323067">
    <property type="component" value="Chromosome vii"/>
</dbReference>
<dbReference type="OrthoDB" id="341730at2759"/>
<feature type="region of interest" description="Disordered" evidence="3">
    <location>
        <begin position="128"/>
        <end position="158"/>
    </location>
</feature>
<sequence length="505" mass="55017">MARTARARAPLEAKQGAAPSIAAFTRVSKSHAFSDAATKKAIIAADLTPTTPSKKRKAASPLDNDGGAYNRRNISFSPSDEEGYETACINEHVDVSQRKKRDCRRQEPTFSAKPQKTPVKLVAAPTATTKGKPVAKTPVSRKQAAHRPTTSTIISKSRQDCKAGQARINSFYTKQQQARSAADSELDAAFPPHLAELVRLHRAFLTTVVVQMAHTRSNVPLDMRELAPNIARAWRKRQVTVEDVRRCVALESSERDKSPFILADYGNGKVCVELRAGCDGGAINETQLCKLFEENLRSLCTEKATDQMADVDVTLESLSLAELPQADLTDMKTGGKTLALLAKGHTALSDLKNGIAAKQQEKEVKQVAPLLNPDGTKMSLLDRLRHKQLAAANGPAPPTGPELQRRAALNRAVDVASTISMLSLSNPASLPRQAFTMVAIVEKLRDSLRVPTSKEEAIECIRLIAKEIAPEWLRVVAIGGRENVVIQRGGEPVSRVIQERVQKLM</sequence>
<dbReference type="AlphaFoldDB" id="A0A2H4SKU2"/>
<evidence type="ECO:0000256" key="3">
    <source>
        <dbReference type="SAM" id="MobiDB-lite"/>
    </source>
</evidence>
<evidence type="ECO:0000256" key="1">
    <source>
        <dbReference type="ARBA" id="ARBA00008356"/>
    </source>
</evidence>
<dbReference type="InterPro" id="IPR032054">
    <property type="entry name" value="Cdt1_C"/>
</dbReference>
<dbReference type="Gene3D" id="1.10.10.1420">
    <property type="entry name" value="DNA replication factor Cdt1, C-terminal WH domain"/>
    <property type="match status" value="1"/>
</dbReference>
<keyword evidence="2" id="KW-0131">Cell cycle</keyword>
<comment type="similarity">
    <text evidence="1">Belongs to the Cdt1 family.</text>
</comment>
<dbReference type="Pfam" id="PF16679">
    <property type="entry name" value="CDT1_C"/>
    <property type="match status" value="1"/>
</dbReference>
<evidence type="ECO:0000313" key="5">
    <source>
        <dbReference type="EMBL" id="ATY63727.1"/>
    </source>
</evidence>
<name>A0A2H4SKU2_CORMI</name>
<dbReference type="VEuPathDB" id="FungiDB:CCM_06595"/>
<dbReference type="InterPro" id="IPR038090">
    <property type="entry name" value="Cdt1_C_WH_dom_sf"/>
</dbReference>
<feature type="domain" description="DNA replication factor Cdt1 C-terminal" evidence="4">
    <location>
        <begin position="379"/>
        <end position="479"/>
    </location>
</feature>
<gene>
    <name evidence="5" type="ORF">A9K55_008308</name>
</gene>